<accession>A0AAV2CFT7</accession>
<evidence type="ECO:0000313" key="2">
    <source>
        <dbReference type="Proteomes" id="UP001497516"/>
    </source>
</evidence>
<evidence type="ECO:0000313" key="1">
    <source>
        <dbReference type="EMBL" id="CAL1355233.1"/>
    </source>
</evidence>
<proteinExistence type="predicted"/>
<name>A0AAV2CFT7_9ROSI</name>
<protein>
    <submittedName>
        <fullName evidence="1">Uncharacterized protein</fullName>
    </submittedName>
</protein>
<keyword evidence="2" id="KW-1185">Reference proteome</keyword>
<dbReference type="EMBL" id="OZ034813">
    <property type="protein sequence ID" value="CAL1355233.1"/>
    <property type="molecule type" value="Genomic_DNA"/>
</dbReference>
<sequence length="89" mass="9968">MCAPKRAASFTSIHDQLPSFTVLVTVNSPCVSNLHFGSGRLAIHGPWLFFTVMQDRELPWLAVNWPFFTSSLSFRSFSPIFPIEAGFTC</sequence>
<dbReference type="AlphaFoldDB" id="A0AAV2CFT7"/>
<reference evidence="1 2" key="1">
    <citation type="submission" date="2024-04" db="EMBL/GenBank/DDBJ databases">
        <authorList>
            <person name="Fracassetti M."/>
        </authorList>
    </citation>
    <scope>NUCLEOTIDE SEQUENCE [LARGE SCALE GENOMIC DNA]</scope>
</reference>
<organism evidence="1 2">
    <name type="scientific">Linum trigynum</name>
    <dbReference type="NCBI Taxonomy" id="586398"/>
    <lineage>
        <taxon>Eukaryota</taxon>
        <taxon>Viridiplantae</taxon>
        <taxon>Streptophyta</taxon>
        <taxon>Embryophyta</taxon>
        <taxon>Tracheophyta</taxon>
        <taxon>Spermatophyta</taxon>
        <taxon>Magnoliopsida</taxon>
        <taxon>eudicotyledons</taxon>
        <taxon>Gunneridae</taxon>
        <taxon>Pentapetalae</taxon>
        <taxon>rosids</taxon>
        <taxon>fabids</taxon>
        <taxon>Malpighiales</taxon>
        <taxon>Linaceae</taxon>
        <taxon>Linum</taxon>
    </lineage>
</organism>
<dbReference type="Proteomes" id="UP001497516">
    <property type="component" value="Chromosome 1"/>
</dbReference>
<gene>
    <name evidence="1" type="ORF">LTRI10_LOCUS3005</name>
</gene>